<dbReference type="Pfam" id="PF07510">
    <property type="entry name" value="GmrSD_C"/>
    <property type="match status" value="1"/>
</dbReference>
<evidence type="ECO:0008006" key="5">
    <source>
        <dbReference type="Google" id="ProtNLM"/>
    </source>
</evidence>
<evidence type="ECO:0000259" key="1">
    <source>
        <dbReference type="Pfam" id="PF03235"/>
    </source>
</evidence>
<sequence length="579" mass="67382">MEINYCVHGRLRSVIDGKIEAKEILLKDLLSAKFLFQIPGYQRPFSWEKDNFDQLFEDIKEAMEYAEIHKSDENYFLGSIILQVRDEKADGGGLYDVVDGQQRLTTLTILLAVLRDLVQIDMAKKFLQDKIYQMANEYENIPEKVRLLVREKDRDFFKTYILTPDGTQQVRSLDVKSLSESQAHIVEAVLLFKQKFVVKDSLQHEFVDKMIKFIFNNCVLVYVKTGSFTSAYRLFSILNDRGMPLTTSDLLKSSNLGAITDNERERFQKIWEAVEEELGRDQFDELLGHIRTILVKDKAKKSIIDEYEDIIFRNNPTLRGKAFIRMVEDIAEIYREHLVNAHISTKNVKLHNLMSLMRDFISNSDWMPVYISFAKKFTAEGDIYAFLVKLEKLVVTNWLLEITPTARIVEMNRILQLIETENDVKAILSHHLFDTRKYAGDIKGALESIHFYKKKYCKYVLLRLDMALSENENIMKSYTGIISVEHILPQNPSAAWTADFNDDDRRVWTHRLGNLVLLSRMKNSSANNRSFEHKLKTYLSKGMTDFAITKDISKYQTWNTVHLAERHSALSKFLSGLWV</sequence>
<dbReference type="OrthoDB" id="9798761at2"/>
<proteinExistence type="predicted"/>
<dbReference type="PANTHER" id="PTHR35149:SF2">
    <property type="entry name" value="DUF262 DOMAIN-CONTAINING PROTEIN"/>
    <property type="match status" value="1"/>
</dbReference>
<reference evidence="3 4" key="1">
    <citation type="submission" date="2017-03" db="EMBL/GenBank/DDBJ databases">
        <title>Isolation of Levoglucosan Utilizing Bacteria.</title>
        <authorList>
            <person name="Arya A.S."/>
        </authorList>
    </citation>
    <scope>NUCLEOTIDE SEQUENCE [LARGE SCALE GENOMIC DNA]</scope>
    <source>
        <strain evidence="3 4">MEC069</strain>
    </source>
</reference>
<dbReference type="Proteomes" id="UP000298246">
    <property type="component" value="Unassembled WGS sequence"/>
</dbReference>
<dbReference type="InterPro" id="IPR011089">
    <property type="entry name" value="GmrSD_C"/>
</dbReference>
<feature type="domain" description="GmrSD restriction endonucleases N-terminal" evidence="1">
    <location>
        <begin position="26"/>
        <end position="253"/>
    </location>
</feature>
<keyword evidence="4" id="KW-1185">Reference proteome</keyword>
<dbReference type="EMBL" id="MYFO01000014">
    <property type="protein sequence ID" value="TFE87247.1"/>
    <property type="molecule type" value="Genomic_DNA"/>
</dbReference>
<dbReference type="AlphaFoldDB" id="A0A4Y8Q0N3"/>
<evidence type="ECO:0000259" key="2">
    <source>
        <dbReference type="Pfam" id="PF07510"/>
    </source>
</evidence>
<gene>
    <name evidence="3" type="ORF">B5M42_12420</name>
</gene>
<dbReference type="Pfam" id="PF03235">
    <property type="entry name" value="GmrSD_N"/>
    <property type="match status" value="1"/>
</dbReference>
<dbReference type="PANTHER" id="PTHR35149">
    <property type="entry name" value="SLL5132 PROTEIN"/>
    <property type="match status" value="1"/>
</dbReference>
<feature type="domain" description="GmrSD restriction endonucleases C-terminal" evidence="2">
    <location>
        <begin position="442"/>
        <end position="572"/>
    </location>
</feature>
<evidence type="ECO:0000313" key="4">
    <source>
        <dbReference type="Proteomes" id="UP000298246"/>
    </source>
</evidence>
<protein>
    <recommendedName>
        <fullName evidence="5">DUF262 domain-containing protein</fullName>
    </recommendedName>
</protein>
<name>A0A4Y8Q0N3_9BACL</name>
<organism evidence="3 4">
    <name type="scientific">Paenibacillus athensensis</name>
    <dbReference type="NCBI Taxonomy" id="1967502"/>
    <lineage>
        <taxon>Bacteria</taxon>
        <taxon>Bacillati</taxon>
        <taxon>Bacillota</taxon>
        <taxon>Bacilli</taxon>
        <taxon>Bacillales</taxon>
        <taxon>Paenibacillaceae</taxon>
        <taxon>Paenibacillus</taxon>
    </lineage>
</organism>
<comment type="caution">
    <text evidence="3">The sequence shown here is derived from an EMBL/GenBank/DDBJ whole genome shotgun (WGS) entry which is preliminary data.</text>
</comment>
<evidence type="ECO:0000313" key="3">
    <source>
        <dbReference type="EMBL" id="TFE87247.1"/>
    </source>
</evidence>
<dbReference type="InterPro" id="IPR004919">
    <property type="entry name" value="GmrSD_N"/>
</dbReference>
<accession>A0A4Y8Q0N3</accession>